<dbReference type="PRINTS" id="PR01469">
    <property type="entry name" value="CARBMTKINASE"/>
</dbReference>
<reference evidence="3 4" key="1">
    <citation type="submission" date="2018-06" db="EMBL/GenBank/DDBJ databases">
        <title>Combined omics and stable isotope probing to characterize newly discovered Mariana Back-Arc vent microbial communities.</title>
        <authorList>
            <person name="Trembath-Reichert E."/>
            <person name="Huber J.A."/>
        </authorList>
    </citation>
    <scope>NUCLEOTIDE SEQUENCE [LARGE SCALE GENOMIC DNA]</scope>
    <source>
        <strain evidence="3">MAG 151</strain>
    </source>
</reference>
<dbReference type="PANTHER" id="PTHR30409:SF1">
    <property type="entry name" value="CARBAMATE KINASE-RELATED"/>
    <property type="match status" value="1"/>
</dbReference>
<proteinExistence type="predicted"/>
<keyword evidence="2 3" id="KW-0418">Kinase</keyword>
<dbReference type="EC" id="2.7.2.2" evidence="3"/>
<evidence type="ECO:0000256" key="2">
    <source>
        <dbReference type="ARBA" id="ARBA00022777"/>
    </source>
</evidence>
<protein>
    <submittedName>
        <fullName evidence="3">Carbamate kinase</fullName>
        <ecNumber evidence="3">2.7.2.2</ecNumber>
    </submittedName>
</protein>
<sequence>MNSNKEFPKRIIVALGGNAIHPAGIKGTSEEQVAIAEETADVLLPLLELENELIITHGNGPGIGKVLMRQALAHKQVAPMSLDICVANTQGVTAYLLVQAFENALRKAG</sequence>
<dbReference type="SUPFAM" id="SSF53633">
    <property type="entry name" value="Carbamate kinase-like"/>
    <property type="match status" value="1"/>
</dbReference>
<keyword evidence="1 3" id="KW-0808">Transferase</keyword>
<gene>
    <name evidence="3" type="ORF">DSY93_03375</name>
</gene>
<dbReference type="GO" id="GO:0005829">
    <property type="term" value="C:cytosol"/>
    <property type="evidence" value="ECO:0007669"/>
    <property type="project" value="TreeGrafter"/>
</dbReference>
<dbReference type="EMBL" id="QNZH01000087">
    <property type="protein sequence ID" value="RTZ91386.1"/>
    <property type="molecule type" value="Genomic_DNA"/>
</dbReference>
<dbReference type="AlphaFoldDB" id="A0A432H6F2"/>
<feature type="non-terminal residue" evidence="3">
    <location>
        <position position="109"/>
    </location>
</feature>
<evidence type="ECO:0000313" key="3">
    <source>
        <dbReference type="EMBL" id="RTZ91386.1"/>
    </source>
</evidence>
<dbReference type="PANTHER" id="PTHR30409">
    <property type="entry name" value="CARBAMATE KINASE"/>
    <property type="match status" value="1"/>
</dbReference>
<evidence type="ECO:0000313" key="4">
    <source>
        <dbReference type="Proteomes" id="UP000288322"/>
    </source>
</evidence>
<name>A0A432H6F2_9DELT</name>
<comment type="caution">
    <text evidence="3">The sequence shown here is derived from an EMBL/GenBank/DDBJ whole genome shotgun (WGS) entry which is preliminary data.</text>
</comment>
<dbReference type="Gene3D" id="3.40.1160.10">
    <property type="entry name" value="Acetylglutamate kinase-like"/>
    <property type="match status" value="1"/>
</dbReference>
<organism evidence="3 4">
    <name type="scientific">SAR324 cluster bacterium</name>
    <dbReference type="NCBI Taxonomy" id="2024889"/>
    <lineage>
        <taxon>Bacteria</taxon>
        <taxon>Deltaproteobacteria</taxon>
        <taxon>SAR324 cluster</taxon>
    </lineage>
</organism>
<dbReference type="InterPro" id="IPR003964">
    <property type="entry name" value="Carb_kinase"/>
</dbReference>
<dbReference type="GO" id="GO:0008804">
    <property type="term" value="F:carbamate kinase activity"/>
    <property type="evidence" value="ECO:0007669"/>
    <property type="project" value="UniProtKB-EC"/>
</dbReference>
<dbReference type="InterPro" id="IPR036393">
    <property type="entry name" value="AceGlu_kinase-like_sf"/>
</dbReference>
<dbReference type="Proteomes" id="UP000288322">
    <property type="component" value="Unassembled WGS sequence"/>
</dbReference>
<evidence type="ECO:0000256" key="1">
    <source>
        <dbReference type="ARBA" id="ARBA00022679"/>
    </source>
</evidence>
<accession>A0A432H6F2</accession>
<dbReference type="GO" id="GO:0019546">
    <property type="term" value="P:L-arginine deiminase pathway"/>
    <property type="evidence" value="ECO:0007669"/>
    <property type="project" value="TreeGrafter"/>
</dbReference>